<gene>
    <name evidence="1" type="ORF">E5676_scaffold285G00390</name>
</gene>
<dbReference type="PANTHER" id="PTHR45835:SF99">
    <property type="entry name" value="CHROMO DOMAIN-CONTAINING PROTEIN-RELATED"/>
    <property type="match status" value="1"/>
</dbReference>
<dbReference type="AlphaFoldDB" id="A0A5D3BFK7"/>
<dbReference type="Proteomes" id="UP000321947">
    <property type="component" value="Unassembled WGS sequence"/>
</dbReference>
<reference evidence="1 2" key="1">
    <citation type="submission" date="2019-08" db="EMBL/GenBank/DDBJ databases">
        <title>Draft genome sequences of two oriental melons (Cucumis melo L. var makuwa).</title>
        <authorList>
            <person name="Kwon S.-Y."/>
        </authorList>
    </citation>
    <scope>NUCLEOTIDE SEQUENCE [LARGE SCALE GENOMIC DNA]</scope>
    <source>
        <strain evidence="2">cv. Chang Bougi</strain>
        <tissue evidence="1">Leaf</tissue>
    </source>
</reference>
<dbReference type="Gene3D" id="3.30.420.10">
    <property type="entry name" value="Ribonuclease H-like superfamily/Ribonuclease H"/>
    <property type="match status" value="1"/>
</dbReference>
<organism evidence="1 2">
    <name type="scientific">Cucumis melo var. makuwa</name>
    <name type="common">Oriental melon</name>
    <dbReference type="NCBI Taxonomy" id="1194695"/>
    <lineage>
        <taxon>Eukaryota</taxon>
        <taxon>Viridiplantae</taxon>
        <taxon>Streptophyta</taxon>
        <taxon>Embryophyta</taxon>
        <taxon>Tracheophyta</taxon>
        <taxon>Spermatophyta</taxon>
        <taxon>Magnoliopsida</taxon>
        <taxon>eudicotyledons</taxon>
        <taxon>Gunneridae</taxon>
        <taxon>Pentapetalae</taxon>
        <taxon>rosids</taxon>
        <taxon>fabids</taxon>
        <taxon>Cucurbitales</taxon>
        <taxon>Cucurbitaceae</taxon>
        <taxon>Benincaseae</taxon>
        <taxon>Cucumis</taxon>
    </lineage>
</organism>
<dbReference type="EMBL" id="SSTD01018577">
    <property type="protein sequence ID" value="TYJ97829.1"/>
    <property type="molecule type" value="Genomic_DNA"/>
</dbReference>
<protein>
    <submittedName>
        <fullName evidence="1">Putative integrase</fullName>
    </submittedName>
</protein>
<dbReference type="GO" id="GO:0003676">
    <property type="term" value="F:nucleic acid binding"/>
    <property type="evidence" value="ECO:0007669"/>
    <property type="project" value="InterPro"/>
</dbReference>
<evidence type="ECO:0000313" key="2">
    <source>
        <dbReference type="Proteomes" id="UP000321947"/>
    </source>
</evidence>
<dbReference type="PANTHER" id="PTHR45835">
    <property type="entry name" value="YALI0A06105P"/>
    <property type="match status" value="1"/>
</dbReference>
<name>A0A5D3BFK7_CUCMM</name>
<dbReference type="SUPFAM" id="SSF53098">
    <property type="entry name" value="Ribonuclease H-like"/>
    <property type="match status" value="1"/>
</dbReference>
<sequence length="127" mass="14737">MVALDFNPKLEYLDISIRAVWFFRRTHLLFLYYWLTSSRGTSWRIEHILETSKGAELLQALPISNRVWEDISMDFIEPLLKSKGYDAILVVVDHLCKYAHLIPLNHPFSAKVVVAVSIHQDKVALWG</sequence>
<accession>A0A5D3BFK7</accession>
<dbReference type="InterPro" id="IPR012337">
    <property type="entry name" value="RNaseH-like_sf"/>
</dbReference>
<evidence type="ECO:0000313" key="1">
    <source>
        <dbReference type="EMBL" id="TYJ97829.1"/>
    </source>
</evidence>
<dbReference type="InterPro" id="IPR036397">
    <property type="entry name" value="RNaseH_sf"/>
</dbReference>
<comment type="caution">
    <text evidence="1">The sequence shown here is derived from an EMBL/GenBank/DDBJ whole genome shotgun (WGS) entry which is preliminary data.</text>
</comment>
<proteinExistence type="predicted"/>